<dbReference type="InterPro" id="IPR056697">
    <property type="entry name" value="DUF7795"/>
</dbReference>
<accession>A0ABY9CHW1</accession>
<evidence type="ECO:0000313" key="4">
    <source>
        <dbReference type="Proteomes" id="UP001227230"/>
    </source>
</evidence>
<proteinExistence type="predicted"/>
<dbReference type="Proteomes" id="UP001227230">
    <property type="component" value="Chromosome 9"/>
</dbReference>
<dbReference type="PANTHER" id="PTHR35305:SF2">
    <property type="entry name" value="FAD-BINDING PROTEIN"/>
    <property type="match status" value="1"/>
</dbReference>
<evidence type="ECO:0000259" key="2">
    <source>
        <dbReference type="Pfam" id="PF25071"/>
    </source>
</evidence>
<reference evidence="3 4" key="1">
    <citation type="journal article" date="2023" name="Hortic Res">
        <title>The complete reference genome for grapevine (Vitis vinifera L.) genetics and breeding.</title>
        <authorList>
            <person name="Shi X."/>
            <person name="Cao S."/>
            <person name="Wang X."/>
            <person name="Huang S."/>
            <person name="Wang Y."/>
            <person name="Liu Z."/>
            <person name="Liu W."/>
            <person name="Leng X."/>
            <person name="Peng Y."/>
            <person name="Wang N."/>
            <person name="Wang Y."/>
            <person name="Ma Z."/>
            <person name="Xu X."/>
            <person name="Zhang F."/>
            <person name="Xue H."/>
            <person name="Zhong H."/>
            <person name="Wang Y."/>
            <person name="Zhang K."/>
            <person name="Velt A."/>
            <person name="Avia K."/>
            <person name="Holtgrawe D."/>
            <person name="Grimplet J."/>
            <person name="Matus J.T."/>
            <person name="Ware D."/>
            <person name="Wu X."/>
            <person name="Wang H."/>
            <person name="Liu C."/>
            <person name="Fang Y."/>
            <person name="Rustenholz C."/>
            <person name="Cheng Z."/>
            <person name="Xiao H."/>
            <person name="Zhou Y."/>
        </authorList>
    </citation>
    <scope>NUCLEOTIDE SEQUENCE [LARGE SCALE GENOMIC DNA]</scope>
    <source>
        <strain evidence="4">cv. Pinot noir / PN40024</strain>
        <tissue evidence="3">Leaf</tissue>
    </source>
</reference>
<dbReference type="EMBL" id="CP126656">
    <property type="protein sequence ID" value="WJZ94924.1"/>
    <property type="molecule type" value="Genomic_DNA"/>
</dbReference>
<feature type="domain" description="DUF7795" evidence="2">
    <location>
        <begin position="51"/>
        <end position="170"/>
    </location>
</feature>
<organism evidence="3 4">
    <name type="scientific">Vitis vinifera</name>
    <name type="common">Grape</name>
    <dbReference type="NCBI Taxonomy" id="29760"/>
    <lineage>
        <taxon>Eukaryota</taxon>
        <taxon>Viridiplantae</taxon>
        <taxon>Streptophyta</taxon>
        <taxon>Embryophyta</taxon>
        <taxon>Tracheophyta</taxon>
        <taxon>Spermatophyta</taxon>
        <taxon>Magnoliopsida</taxon>
        <taxon>eudicotyledons</taxon>
        <taxon>Gunneridae</taxon>
        <taxon>Pentapetalae</taxon>
        <taxon>rosids</taxon>
        <taxon>Vitales</taxon>
        <taxon>Vitaceae</taxon>
        <taxon>Viteae</taxon>
        <taxon>Vitis</taxon>
    </lineage>
</organism>
<keyword evidence="4" id="KW-1185">Reference proteome</keyword>
<name>A0ABY9CHW1_VITVI</name>
<evidence type="ECO:0000313" key="3">
    <source>
        <dbReference type="EMBL" id="WJZ94924.1"/>
    </source>
</evidence>
<protein>
    <recommendedName>
        <fullName evidence="2">DUF7795 domain-containing protein</fullName>
    </recommendedName>
</protein>
<sequence length="322" mass="36330">MCPFESLFLCLGSRVEENFNNRPNNDKGTFVLEAFYRGMEDEECNLLIEPRQRIVQEFSDFMTRVAEFEELAAVGSRLLIGFQQGLEFLRRPPINKTSELVEKIIKSNETKRVKSYVEAGCINSHDGTQNISKLHTCQLGLQDHLSKAKCILSEIESLIDDVVGGMQTTNENLSDLQDRYFDKWDQQEPAYDKGEIASTHASHLKKHEATDYAAMMGIIFSMVKQDYVMQERIVSSLNLKSSTGELESYCLICKAGELDRRGTFLRRYSQDLGVSSKPRCPENDGDISSRKTNMPLNVVPRSLDHEPSITKGTHSGADVDGP</sequence>
<evidence type="ECO:0000256" key="1">
    <source>
        <dbReference type="SAM" id="MobiDB-lite"/>
    </source>
</evidence>
<dbReference type="Pfam" id="PF25071">
    <property type="entry name" value="DUF7795"/>
    <property type="match status" value="1"/>
</dbReference>
<dbReference type="PANTHER" id="PTHR35305">
    <property type="entry name" value="FAD-BINDING PROTEIN"/>
    <property type="match status" value="1"/>
</dbReference>
<gene>
    <name evidence="3" type="ORF">VitviT2T_013735</name>
</gene>
<feature type="region of interest" description="Disordered" evidence="1">
    <location>
        <begin position="275"/>
        <end position="322"/>
    </location>
</feature>